<dbReference type="AlphaFoldDB" id="A0A1G7MHF3"/>
<feature type="compositionally biased region" description="Low complexity" evidence="1">
    <location>
        <begin position="10"/>
        <end position="22"/>
    </location>
</feature>
<keyword evidence="2" id="KW-1133">Transmembrane helix</keyword>
<protein>
    <submittedName>
        <fullName evidence="3">Uncharacterized protein</fullName>
    </submittedName>
</protein>
<dbReference type="STRING" id="104663.SAMN04488121_102408"/>
<accession>A0A1G7MHF3</accession>
<feature type="transmembrane region" description="Helical" evidence="2">
    <location>
        <begin position="124"/>
        <end position="143"/>
    </location>
</feature>
<organism evidence="3 4">
    <name type="scientific">Chitinophaga filiformis</name>
    <name type="common">Myxococcus filiformis</name>
    <name type="synonym">Flexibacter filiformis</name>
    <dbReference type="NCBI Taxonomy" id="104663"/>
    <lineage>
        <taxon>Bacteria</taxon>
        <taxon>Pseudomonadati</taxon>
        <taxon>Bacteroidota</taxon>
        <taxon>Chitinophagia</taxon>
        <taxon>Chitinophagales</taxon>
        <taxon>Chitinophagaceae</taxon>
        <taxon>Chitinophaga</taxon>
    </lineage>
</organism>
<dbReference type="Proteomes" id="UP000199045">
    <property type="component" value="Unassembled WGS sequence"/>
</dbReference>
<dbReference type="EMBL" id="FNBN01000002">
    <property type="protein sequence ID" value="SDF60569.1"/>
    <property type="molecule type" value="Genomic_DNA"/>
</dbReference>
<reference evidence="3 4" key="1">
    <citation type="submission" date="2016-10" db="EMBL/GenBank/DDBJ databases">
        <authorList>
            <person name="de Groot N.N."/>
        </authorList>
    </citation>
    <scope>NUCLEOTIDE SEQUENCE [LARGE SCALE GENOMIC DNA]</scope>
    <source>
        <strain evidence="3 4">DSM 527</strain>
    </source>
</reference>
<name>A0A1G7MHF3_CHIFI</name>
<proteinExistence type="predicted"/>
<evidence type="ECO:0000256" key="2">
    <source>
        <dbReference type="SAM" id="Phobius"/>
    </source>
</evidence>
<feature type="region of interest" description="Disordered" evidence="1">
    <location>
        <begin position="1"/>
        <end position="45"/>
    </location>
</feature>
<dbReference type="RefSeq" id="WP_143011403.1">
    <property type="nucleotide sequence ID" value="NZ_FNBN01000002.1"/>
</dbReference>
<evidence type="ECO:0000256" key="1">
    <source>
        <dbReference type="SAM" id="MobiDB-lite"/>
    </source>
</evidence>
<evidence type="ECO:0000313" key="4">
    <source>
        <dbReference type="Proteomes" id="UP000199045"/>
    </source>
</evidence>
<gene>
    <name evidence="3" type="ORF">SAMN04488121_102408</name>
</gene>
<sequence length="179" mass="20391">MTSKKKTTVKNNESNPPSKKSNTAGHWLTRHAPNAPVRNRRRRHHKVRNCKRLNITIRGTTMPDLPTMLDRLPQADDINVLIDAKSKQNKVLIFFLAPVIWLAILFLFWHVLFKQVQGLSPVTASILLAGTMAMITILFAFILRFTGMLSEKNFVKLVRLGMKFSLMSIRSSNAPEKNN</sequence>
<keyword evidence="2" id="KW-0812">Transmembrane</keyword>
<evidence type="ECO:0000313" key="3">
    <source>
        <dbReference type="EMBL" id="SDF60569.1"/>
    </source>
</evidence>
<keyword evidence="2" id="KW-0472">Membrane</keyword>
<feature type="transmembrane region" description="Helical" evidence="2">
    <location>
        <begin position="91"/>
        <end position="112"/>
    </location>
</feature>